<evidence type="ECO:0000313" key="1">
    <source>
        <dbReference type="EMBL" id="MDQ0465124.1"/>
    </source>
</evidence>
<name>A0ABU0IT12_9CAUL</name>
<dbReference type="EMBL" id="JAUSVS010000005">
    <property type="protein sequence ID" value="MDQ0465124.1"/>
    <property type="molecule type" value="Genomic_DNA"/>
</dbReference>
<organism evidence="1 2">
    <name type="scientific">Caulobacter ginsengisoli</name>
    <dbReference type="NCBI Taxonomy" id="400775"/>
    <lineage>
        <taxon>Bacteria</taxon>
        <taxon>Pseudomonadati</taxon>
        <taxon>Pseudomonadota</taxon>
        <taxon>Alphaproteobacteria</taxon>
        <taxon>Caulobacterales</taxon>
        <taxon>Caulobacteraceae</taxon>
        <taxon>Caulobacter</taxon>
    </lineage>
</organism>
<evidence type="ECO:0000313" key="2">
    <source>
        <dbReference type="Proteomes" id="UP001228905"/>
    </source>
</evidence>
<accession>A0ABU0IT12</accession>
<keyword evidence="2" id="KW-1185">Reference proteome</keyword>
<dbReference type="RefSeq" id="WP_307350259.1">
    <property type="nucleotide sequence ID" value="NZ_JAUSVS010000005.1"/>
</dbReference>
<proteinExistence type="predicted"/>
<protein>
    <submittedName>
        <fullName evidence="1">Uncharacterized protein</fullName>
    </submittedName>
</protein>
<dbReference type="Proteomes" id="UP001228905">
    <property type="component" value="Unassembled WGS sequence"/>
</dbReference>
<gene>
    <name evidence="1" type="ORF">QO010_002908</name>
</gene>
<sequence length="110" mass="12359">MLQTTSQTKPPFEGIGDALSRLLRPAIGFQHPDDVVKDPDLRLDEKRAILSSWASDACTVTDQPHLRWLLGSPEPVPLFEVLDALDRLERRQRALNRWRGLEATTGMAEG</sequence>
<comment type="caution">
    <text evidence="1">The sequence shown here is derived from an EMBL/GenBank/DDBJ whole genome shotgun (WGS) entry which is preliminary data.</text>
</comment>
<reference evidence="1 2" key="1">
    <citation type="submission" date="2023-07" db="EMBL/GenBank/DDBJ databases">
        <title>Genomic Encyclopedia of Type Strains, Phase IV (KMG-IV): sequencing the most valuable type-strain genomes for metagenomic binning, comparative biology and taxonomic classification.</title>
        <authorList>
            <person name="Goeker M."/>
        </authorList>
    </citation>
    <scope>NUCLEOTIDE SEQUENCE [LARGE SCALE GENOMIC DNA]</scope>
    <source>
        <strain evidence="1 2">DSM 18695</strain>
    </source>
</reference>